<dbReference type="Proteomes" id="UP000249218">
    <property type="component" value="Unassembled WGS sequence"/>
</dbReference>
<accession>A0A2W1BK67</accession>
<feature type="compositionally biased region" description="Polar residues" evidence="1">
    <location>
        <begin position="615"/>
        <end position="637"/>
    </location>
</feature>
<sequence>MDILEEESPMTSMEMTRKSLYEVIKQCSDRKIDQKFEFLENHLKIITKCPENKQGSLRTALKSFKYQYKQKWAAANNKEERFLTKNEQWLNTFITLPAWTTKKAGRPTKEFKELSDQAKRRKTKDLREQIPCEQLTYAAQMSQRAAGHGDAAKVMKDMTLTPTRAKKYRTRYNSTQNEVKKHTPSQALAIFVEADLTRNQYEVIHAANKNIYPCYSLVKKAKKDCYPREESIRVTETCAEINLQDLLDHTSARLCMYLDEVLESLNEAEISSLELLSKWGCDGSQQQQFKQKFGVDINLIKKCSVILETLSSGLKINTQKFENFAEQTAKLYVDLYGWHPMSPTMHKILRHGATVIDHAILPIGQLSEEAAEARNKHFRIYRQNFSRKFSREDCNKDVLNRLLLTSDPFLSSTRRRQRKKSKPFTTEALGLLLLETSHASCTESDNEEDDDSSKRSTIPDPFSVSGDDEYGSDGDYNPYNDEVSSDSNTSVNRTMLYRRKRSSNKPQSVSTAPMHNRTSSSSSSSSSDVNQTDSLPTDSDECQDETLIENVPRSHDDSITSCESVQSESILQTNTVQMVEEQQEPDYSLNILMQDPPEPGPSNVPERQNRPVTPPTTVNWEHTTSDIPEFNFDSTST</sequence>
<feature type="compositionally biased region" description="Polar residues" evidence="1">
    <location>
        <begin position="528"/>
        <end position="537"/>
    </location>
</feature>
<name>A0A2W1BK67_HELAM</name>
<dbReference type="OrthoDB" id="8193306at2759"/>
<protein>
    <submittedName>
        <fullName evidence="2">Uncharacterized protein</fullName>
    </submittedName>
</protein>
<feature type="region of interest" description="Disordered" evidence="1">
    <location>
        <begin position="590"/>
        <end position="637"/>
    </location>
</feature>
<reference evidence="2 3" key="1">
    <citation type="journal article" date="2017" name="BMC Biol.">
        <title>Genomic innovations, transcriptional plasticity and gene loss underlying the evolution and divergence of two highly polyphagous and invasive Helicoverpa pest species.</title>
        <authorList>
            <person name="Pearce S.L."/>
            <person name="Clarke D.F."/>
            <person name="East P.D."/>
            <person name="Elfekih S."/>
            <person name="Gordon K.H."/>
            <person name="Jermiin L.S."/>
            <person name="McGaughran A."/>
            <person name="Oakeshott J.G."/>
            <person name="Papanikolaou A."/>
            <person name="Perera O.P."/>
            <person name="Rane R.V."/>
            <person name="Richards S."/>
            <person name="Tay W.T."/>
            <person name="Walsh T.K."/>
            <person name="Anderson A."/>
            <person name="Anderson C.J."/>
            <person name="Asgari S."/>
            <person name="Board P.G."/>
            <person name="Bretschneider A."/>
            <person name="Campbell P.M."/>
            <person name="Chertemps T."/>
            <person name="Christeller J.T."/>
            <person name="Coppin C.W."/>
            <person name="Downes S.J."/>
            <person name="Duan G."/>
            <person name="Farnsworth C.A."/>
            <person name="Good R.T."/>
            <person name="Han L.B."/>
            <person name="Han Y.C."/>
            <person name="Hatje K."/>
            <person name="Horne I."/>
            <person name="Huang Y.P."/>
            <person name="Hughes D.S."/>
            <person name="Jacquin-Joly E."/>
            <person name="James W."/>
            <person name="Jhangiani S."/>
            <person name="Kollmar M."/>
            <person name="Kuwar S.S."/>
            <person name="Li S."/>
            <person name="Liu N.Y."/>
            <person name="Maibeche M.T."/>
            <person name="Miller J.R."/>
            <person name="Montagne N."/>
            <person name="Perry T."/>
            <person name="Qu J."/>
            <person name="Song S.V."/>
            <person name="Sutton G.G."/>
            <person name="Vogel H."/>
            <person name="Walenz B.P."/>
            <person name="Xu W."/>
            <person name="Zhang H.J."/>
            <person name="Zou Z."/>
            <person name="Batterham P."/>
            <person name="Edwards O.R."/>
            <person name="Feyereisen R."/>
            <person name="Gibbs R.A."/>
            <person name="Heckel D.G."/>
            <person name="McGrath A."/>
            <person name="Robin C."/>
            <person name="Scherer S.E."/>
            <person name="Worley K.C."/>
            <person name="Wu Y.D."/>
        </authorList>
    </citation>
    <scope>NUCLEOTIDE SEQUENCE [LARGE SCALE GENOMIC DNA]</scope>
    <source>
        <strain evidence="2">Harm_GR_Male_#8</strain>
        <tissue evidence="2">Whole organism</tissue>
    </source>
</reference>
<evidence type="ECO:0000256" key="1">
    <source>
        <dbReference type="SAM" id="MobiDB-lite"/>
    </source>
</evidence>
<keyword evidence="3" id="KW-1185">Reference proteome</keyword>
<dbReference type="EMBL" id="KZ150002">
    <property type="protein sequence ID" value="PZC75278.1"/>
    <property type="molecule type" value="Genomic_DNA"/>
</dbReference>
<organism evidence="2 3">
    <name type="scientific">Helicoverpa armigera</name>
    <name type="common">Cotton bollworm</name>
    <name type="synonym">Heliothis armigera</name>
    <dbReference type="NCBI Taxonomy" id="29058"/>
    <lineage>
        <taxon>Eukaryota</taxon>
        <taxon>Metazoa</taxon>
        <taxon>Ecdysozoa</taxon>
        <taxon>Arthropoda</taxon>
        <taxon>Hexapoda</taxon>
        <taxon>Insecta</taxon>
        <taxon>Pterygota</taxon>
        <taxon>Neoptera</taxon>
        <taxon>Endopterygota</taxon>
        <taxon>Lepidoptera</taxon>
        <taxon>Glossata</taxon>
        <taxon>Ditrysia</taxon>
        <taxon>Noctuoidea</taxon>
        <taxon>Noctuidae</taxon>
        <taxon>Heliothinae</taxon>
        <taxon>Helicoverpa</taxon>
    </lineage>
</organism>
<proteinExistence type="predicted"/>
<feature type="compositionally biased region" description="Polar residues" evidence="1">
    <location>
        <begin position="504"/>
        <end position="518"/>
    </location>
</feature>
<gene>
    <name evidence="2" type="primary">HaOG206480</name>
    <name evidence="2" type="ORF">B5X24_HaOG206480</name>
</gene>
<dbReference type="AlphaFoldDB" id="A0A2W1BK67"/>
<feature type="region of interest" description="Disordered" evidence="1">
    <location>
        <begin position="440"/>
        <end position="543"/>
    </location>
</feature>
<evidence type="ECO:0000313" key="3">
    <source>
        <dbReference type="Proteomes" id="UP000249218"/>
    </source>
</evidence>
<evidence type="ECO:0000313" key="2">
    <source>
        <dbReference type="EMBL" id="PZC75278.1"/>
    </source>
</evidence>